<dbReference type="PANTHER" id="PTHR43581:SF2">
    <property type="entry name" value="EXCINUCLEASE ATPASE SUBUNIT"/>
    <property type="match status" value="1"/>
</dbReference>
<gene>
    <name evidence="2" type="ORF">HMPREF3180_00351</name>
</gene>
<dbReference type="Pfam" id="PF13175">
    <property type="entry name" value="AAA_15"/>
    <property type="match status" value="1"/>
</dbReference>
<reference evidence="3" key="1">
    <citation type="submission" date="2016-01" db="EMBL/GenBank/DDBJ databases">
        <authorList>
            <person name="Mitreva M."/>
            <person name="Pepin K.H."/>
            <person name="Mihindukulasuriya K.A."/>
            <person name="Fulton R."/>
            <person name="Fronick C."/>
            <person name="O'Laughlin M."/>
            <person name="Miner T."/>
            <person name="Herter B."/>
            <person name="Rosa B.A."/>
            <person name="Cordes M."/>
            <person name="Tomlinson C."/>
            <person name="Wollam A."/>
            <person name="Palsikar V.B."/>
            <person name="Mardis E.R."/>
            <person name="Wilson R.K."/>
        </authorList>
    </citation>
    <scope>NUCLEOTIDE SEQUENCE [LARGE SCALE GENOMIC DNA]</scope>
    <source>
        <strain evidence="3">KA00185</strain>
    </source>
</reference>
<dbReference type="InterPro" id="IPR051396">
    <property type="entry name" value="Bact_Antivir_Def_Nuclease"/>
</dbReference>
<dbReference type="InterPro" id="IPR041685">
    <property type="entry name" value="AAA_GajA/Old/RecF-like"/>
</dbReference>
<dbReference type="InterPro" id="IPR027417">
    <property type="entry name" value="P-loop_NTPase"/>
</dbReference>
<evidence type="ECO:0000313" key="2">
    <source>
        <dbReference type="EMBL" id="KXB69550.1"/>
    </source>
</evidence>
<protein>
    <recommendedName>
        <fullName evidence="1">Endonuclease GajA/Old nuclease/RecF-like AAA domain-containing protein</fullName>
    </recommendedName>
</protein>
<comment type="caution">
    <text evidence="2">The sequence shown here is derived from an EMBL/GenBank/DDBJ whole genome shotgun (WGS) entry which is preliminary data.</text>
</comment>
<dbReference type="Gene3D" id="3.40.50.300">
    <property type="entry name" value="P-loop containing nucleotide triphosphate hydrolases"/>
    <property type="match status" value="1"/>
</dbReference>
<organism evidence="2 3">
    <name type="scientific">Leptotrichia wadei</name>
    <dbReference type="NCBI Taxonomy" id="157687"/>
    <lineage>
        <taxon>Bacteria</taxon>
        <taxon>Fusobacteriati</taxon>
        <taxon>Fusobacteriota</taxon>
        <taxon>Fusobacteriia</taxon>
        <taxon>Fusobacteriales</taxon>
        <taxon>Leptotrichiaceae</taxon>
        <taxon>Leptotrichia</taxon>
    </lineage>
</organism>
<dbReference type="SUPFAM" id="SSF52540">
    <property type="entry name" value="P-loop containing nucleoside triphosphate hydrolases"/>
    <property type="match status" value="1"/>
</dbReference>
<keyword evidence="3" id="KW-1185">Reference proteome</keyword>
<dbReference type="STRING" id="157687.HMPREF3180_00351"/>
<dbReference type="PANTHER" id="PTHR43581">
    <property type="entry name" value="ATP/GTP PHOSPHATASE"/>
    <property type="match status" value="1"/>
</dbReference>
<feature type="domain" description="Endonuclease GajA/Old nuclease/RecF-like AAA" evidence="1">
    <location>
        <begin position="70"/>
        <end position="494"/>
    </location>
</feature>
<evidence type="ECO:0000259" key="1">
    <source>
        <dbReference type="Pfam" id="PF13175"/>
    </source>
</evidence>
<dbReference type="OrthoDB" id="9815944at2"/>
<sequence>MRRYGSIDEIAKEYALTNEQLLDYLLSNDIDAISDLDKIDLNNKNIMAILDRINRNKKLNNHNNLTSFESIEIEGLFGKYNYLINFRDDISIWVSENGIGKTTILNIIVAILTGDKNTLMDINFKKVIVNISGESYQIDREQYFQVNSNNNRYSSERIEALLEELSMYVPKKYSMKLRNDFAHKKYIDLEFIEELSYRFFNNDIDLIKDKKIMYILRELKELQYKDLSRTLYKIKEVLEEDILFYPTYRRVEVGLDKVFLNRRGEYNRYELSPKYMGFGMNDVKNRISSVLDKMRKDANTAYIKMNANIISELLKKNVSYYLDEYNPIDLHKVDVIIKRIGEERIDNIDSLKSFLDKSSRRKTIPNIEFLSYYLQKLVKIYDAQKPLDSKLRNFSDVCTKYLSGKKIIYDETLLTMNVYDCNDKKIDFEDLSSGEKQVISIFSKVYLDVVTPCIFIIDEPEISLSIEWQKEFLKDIFNSEKIGLMIATTHSPFIFKNEYRKFVIELDKYKEV</sequence>
<name>A0A134APL4_9FUSO</name>
<accession>A0A134APL4</accession>
<dbReference type="GeneID" id="84805453"/>
<evidence type="ECO:0000313" key="3">
    <source>
        <dbReference type="Proteomes" id="UP000070483"/>
    </source>
</evidence>
<proteinExistence type="predicted"/>
<dbReference type="EMBL" id="LSDD01000022">
    <property type="protein sequence ID" value="KXB69550.1"/>
    <property type="molecule type" value="Genomic_DNA"/>
</dbReference>
<dbReference type="AlphaFoldDB" id="A0A134APL4"/>
<dbReference type="RefSeq" id="WP_018498934.1">
    <property type="nucleotide sequence ID" value="NZ_AP019830.1"/>
</dbReference>
<dbReference type="PATRIC" id="fig|157687.3.peg.354"/>
<dbReference type="Proteomes" id="UP000070483">
    <property type="component" value="Unassembled WGS sequence"/>
</dbReference>